<organism evidence="1 2">
    <name type="scientific">Tilletiaria anomala (strain ATCC 24038 / CBS 436.72 / UBC 951)</name>
    <dbReference type="NCBI Taxonomy" id="1037660"/>
    <lineage>
        <taxon>Eukaryota</taxon>
        <taxon>Fungi</taxon>
        <taxon>Dikarya</taxon>
        <taxon>Basidiomycota</taxon>
        <taxon>Ustilaginomycotina</taxon>
        <taxon>Exobasidiomycetes</taxon>
        <taxon>Georgefischeriales</taxon>
        <taxon>Tilletiariaceae</taxon>
        <taxon>Tilletiaria</taxon>
    </lineage>
</organism>
<dbReference type="InterPro" id="IPR011032">
    <property type="entry name" value="GroES-like_sf"/>
</dbReference>
<dbReference type="GeneID" id="25266015"/>
<dbReference type="SUPFAM" id="SSF50129">
    <property type="entry name" value="GroES-like"/>
    <property type="match status" value="1"/>
</dbReference>
<dbReference type="OrthoDB" id="48317at2759"/>
<protein>
    <submittedName>
        <fullName evidence="1">Uncharacterized protein</fullName>
    </submittedName>
</protein>
<dbReference type="InParanoid" id="A0A066W4M0"/>
<reference evidence="1 2" key="1">
    <citation type="submission" date="2014-05" db="EMBL/GenBank/DDBJ databases">
        <title>Draft genome sequence of a rare smut relative, Tilletiaria anomala UBC 951.</title>
        <authorList>
            <consortium name="DOE Joint Genome Institute"/>
            <person name="Toome M."/>
            <person name="Kuo A."/>
            <person name="Henrissat B."/>
            <person name="Lipzen A."/>
            <person name="Tritt A."/>
            <person name="Yoshinaga Y."/>
            <person name="Zane M."/>
            <person name="Barry K."/>
            <person name="Grigoriev I.V."/>
            <person name="Spatafora J.W."/>
            <person name="Aimea M.C."/>
        </authorList>
    </citation>
    <scope>NUCLEOTIDE SEQUENCE [LARGE SCALE GENOMIC DNA]</scope>
    <source>
        <strain evidence="1 2">UBC 951</strain>
    </source>
</reference>
<evidence type="ECO:0000313" key="1">
    <source>
        <dbReference type="EMBL" id="KDN45725.1"/>
    </source>
</evidence>
<dbReference type="EMBL" id="JMSN01000040">
    <property type="protein sequence ID" value="KDN45725.1"/>
    <property type="molecule type" value="Genomic_DNA"/>
</dbReference>
<gene>
    <name evidence="1" type="ORF">K437DRAFT_268326</name>
</gene>
<dbReference type="RefSeq" id="XP_013243262.1">
    <property type="nucleotide sequence ID" value="XM_013387808.1"/>
</dbReference>
<comment type="caution">
    <text evidence="1">The sequence shown here is derived from an EMBL/GenBank/DDBJ whole genome shotgun (WGS) entry which is preliminary data.</text>
</comment>
<evidence type="ECO:0000313" key="2">
    <source>
        <dbReference type="Proteomes" id="UP000027361"/>
    </source>
</evidence>
<dbReference type="Gene3D" id="3.90.180.10">
    <property type="entry name" value="Medium-chain alcohol dehydrogenases, catalytic domain"/>
    <property type="match status" value="1"/>
</dbReference>
<name>A0A066W4M0_TILAU</name>
<keyword evidence="2" id="KW-1185">Reference proteome</keyword>
<accession>A0A066W4M0</accession>
<dbReference type="AlphaFoldDB" id="A0A066W4M0"/>
<sequence length="83" mass="9293">MVQKAATSTTSAKMTVPSSIPATQRAIVINKTGGPEVLEYNEQYHTPKLEDLKTNQILIRAKFAGINFIGELRLFYSQYLRSC</sequence>
<dbReference type="Proteomes" id="UP000027361">
    <property type="component" value="Unassembled WGS sequence"/>
</dbReference>
<dbReference type="HOGENOM" id="CLU_2544205_0_0_1"/>
<proteinExistence type="predicted"/>